<evidence type="ECO:0000313" key="6">
    <source>
        <dbReference type="EMBL" id="ACD95253.1"/>
    </source>
</evidence>
<gene>
    <name evidence="6" type="ordered locus">Glov_1537</name>
</gene>
<dbReference type="eggNOG" id="COG4221">
    <property type="taxonomic scope" value="Bacteria"/>
</dbReference>
<dbReference type="PRINTS" id="PR00081">
    <property type="entry name" value="GDHRDH"/>
</dbReference>
<dbReference type="Pfam" id="PF00106">
    <property type="entry name" value="adh_short"/>
    <property type="match status" value="1"/>
</dbReference>
<evidence type="ECO:0000256" key="4">
    <source>
        <dbReference type="SAM" id="Phobius"/>
    </source>
</evidence>
<accession>B3E8Y5</accession>
<dbReference type="Gene3D" id="3.40.50.720">
    <property type="entry name" value="NAD(P)-binding Rossmann-like Domain"/>
    <property type="match status" value="1"/>
</dbReference>
<dbReference type="AlphaFoldDB" id="B3E8Y5"/>
<feature type="transmembrane region" description="Helical" evidence="4">
    <location>
        <begin position="227"/>
        <end position="248"/>
    </location>
</feature>
<dbReference type="RefSeq" id="WP_012469595.1">
    <property type="nucleotide sequence ID" value="NC_010814.1"/>
</dbReference>
<dbReference type="KEGG" id="glo:Glov_1537"/>
<dbReference type="HOGENOM" id="CLU_010194_2_1_7"/>
<evidence type="ECO:0000313" key="7">
    <source>
        <dbReference type="Proteomes" id="UP000002420"/>
    </source>
</evidence>
<sequence>MSWAQPKTILITGATGAIGSALAEQYATSGVTLLLFGRDELKLGQLAGRCRSLGAQVVTLVCDLADHRCFMEQLQQICEQNCPDLVIANAGVSSTADKDGESWQAIEEVVAVNMLAAMATVQMVVPFMRQQGRGQIALISSLAAWYGLPVTPAYSASKAAIKNYGEALRAGLAPEGISVSVVMPGFVSSAMSRTVPGPKPFQMSAEQAAQAISKGLVKGCSRISFPFPLNLGCWVLAVLPSALSGWLVKRLGYRA</sequence>
<keyword evidence="2" id="KW-0560">Oxidoreductase</keyword>
<dbReference type="PROSITE" id="PS00061">
    <property type="entry name" value="ADH_SHORT"/>
    <property type="match status" value="1"/>
</dbReference>
<dbReference type="InterPro" id="IPR057326">
    <property type="entry name" value="KR_dom"/>
</dbReference>
<protein>
    <submittedName>
        <fullName evidence="6">Short-chain dehydrogenase/reductase SDR</fullName>
    </submittedName>
</protein>
<dbReference type="EMBL" id="CP001089">
    <property type="protein sequence ID" value="ACD95253.1"/>
    <property type="molecule type" value="Genomic_DNA"/>
</dbReference>
<evidence type="ECO:0000256" key="3">
    <source>
        <dbReference type="RuleBase" id="RU000363"/>
    </source>
</evidence>
<dbReference type="PANTHER" id="PTHR44196">
    <property type="entry name" value="DEHYDROGENASE/REDUCTASE SDR FAMILY MEMBER 7B"/>
    <property type="match status" value="1"/>
</dbReference>
<dbReference type="InterPro" id="IPR002347">
    <property type="entry name" value="SDR_fam"/>
</dbReference>
<comment type="similarity">
    <text evidence="1 3">Belongs to the short-chain dehydrogenases/reductases (SDR) family.</text>
</comment>
<dbReference type="SMART" id="SM00822">
    <property type="entry name" value="PKS_KR"/>
    <property type="match status" value="1"/>
</dbReference>
<dbReference type="InterPro" id="IPR020904">
    <property type="entry name" value="Sc_DH/Rdtase_CS"/>
</dbReference>
<dbReference type="PANTHER" id="PTHR44196:SF1">
    <property type="entry name" value="DEHYDROGENASE_REDUCTASE SDR FAMILY MEMBER 7B"/>
    <property type="match status" value="1"/>
</dbReference>
<organism evidence="6 7">
    <name type="scientific">Trichlorobacter lovleyi (strain ATCC BAA-1151 / DSM 17278 / SZ)</name>
    <name type="common">Geobacter lovleyi</name>
    <dbReference type="NCBI Taxonomy" id="398767"/>
    <lineage>
        <taxon>Bacteria</taxon>
        <taxon>Pseudomonadati</taxon>
        <taxon>Thermodesulfobacteriota</taxon>
        <taxon>Desulfuromonadia</taxon>
        <taxon>Geobacterales</taxon>
        <taxon>Geobacteraceae</taxon>
        <taxon>Trichlorobacter</taxon>
    </lineage>
</organism>
<dbReference type="Proteomes" id="UP000002420">
    <property type="component" value="Chromosome"/>
</dbReference>
<evidence type="ECO:0000259" key="5">
    <source>
        <dbReference type="SMART" id="SM00822"/>
    </source>
</evidence>
<name>B3E8Y5_TRIL1</name>
<reference evidence="6 7" key="1">
    <citation type="submission" date="2008-05" db="EMBL/GenBank/DDBJ databases">
        <title>Complete sequence of chromosome of Geobacter lovleyi SZ.</title>
        <authorList>
            <consortium name="US DOE Joint Genome Institute"/>
            <person name="Lucas S."/>
            <person name="Copeland A."/>
            <person name="Lapidus A."/>
            <person name="Glavina del Rio T."/>
            <person name="Dalin E."/>
            <person name="Tice H."/>
            <person name="Bruce D."/>
            <person name="Goodwin L."/>
            <person name="Pitluck S."/>
            <person name="Chertkov O."/>
            <person name="Meincke L."/>
            <person name="Brettin T."/>
            <person name="Detter J.C."/>
            <person name="Han C."/>
            <person name="Tapia R."/>
            <person name="Kuske C.R."/>
            <person name="Schmutz J."/>
            <person name="Larimer F."/>
            <person name="Land M."/>
            <person name="Hauser L."/>
            <person name="Kyrpides N."/>
            <person name="Mikhailova N."/>
            <person name="Sung Y."/>
            <person name="Fletcher K.E."/>
            <person name="Ritalahti K.M."/>
            <person name="Loeffler F.E."/>
            <person name="Richardson P."/>
        </authorList>
    </citation>
    <scope>NUCLEOTIDE SEQUENCE [LARGE SCALE GENOMIC DNA]</scope>
    <source>
        <strain evidence="7">ATCC BAA-1151 / DSM 17278 / SZ</strain>
    </source>
</reference>
<proteinExistence type="inferred from homology"/>
<evidence type="ECO:0000256" key="1">
    <source>
        <dbReference type="ARBA" id="ARBA00006484"/>
    </source>
</evidence>
<dbReference type="SUPFAM" id="SSF51735">
    <property type="entry name" value="NAD(P)-binding Rossmann-fold domains"/>
    <property type="match status" value="1"/>
</dbReference>
<keyword evidence="4" id="KW-1133">Transmembrane helix</keyword>
<dbReference type="PRINTS" id="PR00080">
    <property type="entry name" value="SDRFAMILY"/>
</dbReference>
<dbReference type="InterPro" id="IPR036291">
    <property type="entry name" value="NAD(P)-bd_dom_sf"/>
</dbReference>
<dbReference type="GO" id="GO:0016020">
    <property type="term" value="C:membrane"/>
    <property type="evidence" value="ECO:0007669"/>
    <property type="project" value="TreeGrafter"/>
</dbReference>
<keyword evidence="7" id="KW-1185">Reference proteome</keyword>
<keyword evidence="4" id="KW-0472">Membrane</keyword>
<dbReference type="GO" id="GO:0016491">
    <property type="term" value="F:oxidoreductase activity"/>
    <property type="evidence" value="ECO:0007669"/>
    <property type="project" value="UniProtKB-KW"/>
</dbReference>
<feature type="domain" description="Ketoreductase" evidence="5">
    <location>
        <begin position="7"/>
        <end position="186"/>
    </location>
</feature>
<evidence type="ECO:0000256" key="2">
    <source>
        <dbReference type="ARBA" id="ARBA00023002"/>
    </source>
</evidence>
<dbReference type="STRING" id="398767.Glov_1537"/>
<keyword evidence="4" id="KW-0812">Transmembrane</keyword>